<dbReference type="CDD" id="cd03443">
    <property type="entry name" value="PaaI_thioesterase"/>
    <property type="match status" value="1"/>
</dbReference>
<dbReference type="EMBL" id="JACIEN010000001">
    <property type="protein sequence ID" value="MBB4015943.1"/>
    <property type="molecule type" value="Genomic_DNA"/>
</dbReference>
<evidence type="ECO:0000313" key="5">
    <source>
        <dbReference type="Proteomes" id="UP000577362"/>
    </source>
</evidence>
<dbReference type="NCBIfam" id="TIGR00369">
    <property type="entry name" value="unchar_dom_1"/>
    <property type="match status" value="1"/>
</dbReference>
<name>A0A840BTN2_9HYPH</name>
<dbReference type="InterPro" id="IPR003736">
    <property type="entry name" value="PAAI_dom"/>
</dbReference>
<dbReference type="Pfam" id="PF03061">
    <property type="entry name" value="4HBT"/>
    <property type="match status" value="1"/>
</dbReference>
<comment type="caution">
    <text evidence="4">The sequence shown here is derived from an EMBL/GenBank/DDBJ whole genome shotgun (WGS) entry which is preliminary data.</text>
</comment>
<gene>
    <name evidence="4" type="ORF">GGR16_000949</name>
</gene>
<accession>A0A840BTN2</accession>
<dbReference type="FunFam" id="3.10.129.10:FF:000052">
    <property type="entry name" value="PaaI family thioesterase"/>
    <property type="match status" value="1"/>
</dbReference>
<evidence type="ECO:0000256" key="1">
    <source>
        <dbReference type="ARBA" id="ARBA00022801"/>
    </source>
</evidence>
<reference evidence="4 5" key="1">
    <citation type="submission" date="2020-08" db="EMBL/GenBank/DDBJ databases">
        <title>Genomic Encyclopedia of Type Strains, Phase IV (KMG-IV): sequencing the most valuable type-strain genomes for metagenomic binning, comparative biology and taxonomic classification.</title>
        <authorList>
            <person name="Goeker M."/>
        </authorList>
    </citation>
    <scope>NUCLEOTIDE SEQUENCE [LARGE SCALE GENOMIC DNA]</scope>
    <source>
        <strain evidence="4 5">DSM 103737</strain>
    </source>
</reference>
<evidence type="ECO:0000313" key="4">
    <source>
        <dbReference type="EMBL" id="MBB4015943.1"/>
    </source>
</evidence>
<dbReference type="GO" id="GO:0016289">
    <property type="term" value="F:acyl-CoA hydrolase activity"/>
    <property type="evidence" value="ECO:0007669"/>
    <property type="project" value="UniProtKB-ARBA"/>
</dbReference>
<keyword evidence="5" id="KW-1185">Reference proteome</keyword>
<keyword evidence="2" id="KW-0812">Transmembrane</keyword>
<dbReference type="Proteomes" id="UP000577362">
    <property type="component" value="Unassembled WGS sequence"/>
</dbReference>
<feature type="transmembrane region" description="Helical" evidence="2">
    <location>
        <begin position="72"/>
        <end position="95"/>
    </location>
</feature>
<dbReference type="Gene3D" id="3.10.129.10">
    <property type="entry name" value="Hotdog Thioesterase"/>
    <property type="match status" value="1"/>
</dbReference>
<sequence length="147" mass="15801">MAAWAELQPVMSVAELEAFLDREFPQIHAGGRIYGVEAVGPMSARLRCAYDERHIRPGGTISGPTIMALADLALYVAILGAIGPVGLAVTTNLSFNFLRKPGRRDLLADCRLLKLGKRLAVGEVTIFSDGEEEPVAHATGTYSIPPR</sequence>
<evidence type="ECO:0000256" key="2">
    <source>
        <dbReference type="SAM" id="Phobius"/>
    </source>
</evidence>
<feature type="domain" description="Thioesterase" evidence="3">
    <location>
        <begin position="58"/>
        <end position="133"/>
    </location>
</feature>
<dbReference type="AlphaFoldDB" id="A0A840BTN2"/>
<keyword evidence="2" id="KW-1133">Transmembrane helix</keyword>
<dbReference type="SUPFAM" id="SSF54637">
    <property type="entry name" value="Thioesterase/thiol ester dehydrase-isomerase"/>
    <property type="match status" value="1"/>
</dbReference>
<protein>
    <submittedName>
        <fullName evidence="4">Uncharacterized protein (TIGR00369 family)</fullName>
    </submittedName>
</protein>
<dbReference type="InterPro" id="IPR029069">
    <property type="entry name" value="HotDog_dom_sf"/>
</dbReference>
<keyword evidence="1" id="KW-0378">Hydrolase</keyword>
<dbReference type="RefSeq" id="WP_019400122.1">
    <property type="nucleotide sequence ID" value="NZ_JACIEN010000001.1"/>
</dbReference>
<keyword evidence="2" id="KW-0472">Membrane</keyword>
<organism evidence="4 5">
    <name type="scientific">Chelatococcus caeni</name>
    <dbReference type="NCBI Taxonomy" id="1348468"/>
    <lineage>
        <taxon>Bacteria</taxon>
        <taxon>Pseudomonadati</taxon>
        <taxon>Pseudomonadota</taxon>
        <taxon>Alphaproteobacteria</taxon>
        <taxon>Hyphomicrobiales</taxon>
        <taxon>Chelatococcaceae</taxon>
        <taxon>Chelatococcus</taxon>
    </lineage>
</organism>
<dbReference type="InterPro" id="IPR006683">
    <property type="entry name" value="Thioestr_dom"/>
</dbReference>
<proteinExistence type="predicted"/>
<evidence type="ECO:0000259" key="3">
    <source>
        <dbReference type="Pfam" id="PF03061"/>
    </source>
</evidence>